<dbReference type="InterPro" id="IPR011009">
    <property type="entry name" value="Kinase-like_dom_sf"/>
</dbReference>
<evidence type="ECO:0000256" key="11">
    <source>
        <dbReference type="ARBA" id="ARBA00022777"/>
    </source>
</evidence>
<evidence type="ECO:0000256" key="5">
    <source>
        <dbReference type="ARBA" id="ARBA00022614"/>
    </source>
</evidence>
<dbReference type="InterPro" id="IPR001611">
    <property type="entry name" value="Leu-rich_rpt"/>
</dbReference>
<feature type="signal peptide" evidence="20">
    <location>
        <begin position="1"/>
        <end position="24"/>
    </location>
</feature>
<evidence type="ECO:0000256" key="15">
    <source>
        <dbReference type="ARBA" id="ARBA00023170"/>
    </source>
</evidence>
<dbReference type="FunFam" id="3.80.10.10:FF:000129">
    <property type="entry name" value="Leucine-rich repeat receptor-like kinase"/>
    <property type="match status" value="1"/>
</dbReference>
<feature type="chain" id="PRO_5026647817" description="non-specific serine/threonine protein kinase" evidence="20">
    <location>
        <begin position="25"/>
        <end position="882"/>
    </location>
</feature>
<evidence type="ECO:0000256" key="18">
    <source>
        <dbReference type="PROSITE-ProRule" id="PRU10141"/>
    </source>
</evidence>
<dbReference type="Gene3D" id="1.10.510.10">
    <property type="entry name" value="Transferase(Phosphotransferase) domain 1"/>
    <property type="match status" value="1"/>
</dbReference>
<dbReference type="PROSITE" id="PS50011">
    <property type="entry name" value="PROTEIN_KINASE_DOM"/>
    <property type="match status" value="1"/>
</dbReference>
<evidence type="ECO:0000259" key="21">
    <source>
        <dbReference type="PROSITE" id="PS50011"/>
    </source>
</evidence>
<reference evidence="23" key="2">
    <citation type="submission" date="2025-08" db="UniProtKB">
        <authorList>
            <consortium name="RefSeq"/>
        </authorList>
    </citation>
    <scope>IDENTIFICATION</scope>
    <source>
        <tissue evidence="23">Leaf</tissue>
    </source>
</reference>
<keyword evidence="12 18" id="KW-0067">ATP-binding</keyword>
<dbReference type="GeneID" id="108856445"/>
<keyword evidence="11" id="KW-0418">Kinase</keyword>
<evidence type="ECO:0000256" key="14">
    <source>
        <dbReference type="ARBA" id="ARBA00023136"/>
    </source>
</evidence>
<dbReference type="SUPFAM" id="SSF56112">
    <property type="entry name" value="Protein kinase-like (PK-like)"/>
    <property type="match status" value="1"/>
</dbReference>
<dbReference type="Proteomes" id="UP000504610">
    <property type="component" value="Chromosome 5"/>
</dbReference>
<dbReference type="InterPro" id="IPR000719">
    <property type="entry name" value="Prot_kinase_dom"/>
</dbReference>
<sequence length="882" mass="98437">MERHLHGVLYVFIITFSLIHFVQAQDQKGFITLDCGLLPDGSPYTDPSTGLTFTSDASFVESGKNGRVDKDSERNFEKAFVTLRYFPEGQRNCYNVKVTQGTKYLIRASFFYGNYDGRQTLPNFDLFLGPNKWTTVNLNATVSGGQYREIIHMSKLSSLQICLVKTGTTTPMISTLELRPMRSDIYISDTGSSLQFLSRTYFNVSGRILRYPDDVYDRRWLPLIDKDWNLITTTLNVNTSNGFDPPQGAMASAATYVNDNGTWNIPWNVEDSTTRFHIYLHFAEIQTLLANETREFKVLLNGNEFSEPFSPEKLRIHTMITQPESTLRCDGGACLMQLVKTAKSTLPPLLNAMEIFTVVELPQSETNQDEVVAIKKIQIAYGLSRVSWQGDPCVPKEYLWAGLNCNNTDSSTPPTITSLNLSSSGLTDIILPAIQNLTNLQELDLSNNDLTGPVPEFLADMKSLFIINLSGNNLSGQLPQKLVQKKGLKLNVEGNPNVSCPESSCVNKPIESGHPKKSMIVPVVASVASVVIIASALVTFFVLKRKKSSNSRENGRTPRSEPPRIMKKKRFTYAEVIEMTNNFERVLGKGGFGMVYHGYVNGTEQVAVKVVSQGSDQGLKQFKAEVDLLLRVHHKNLVGLVGYCEKGKDLVLVYEYMSNGDLKEFLSGKHHSSVLTWGTRLKIAVDAAQGLEYLYKGCRPPIVHRDVKTANILLDENFQAKIADFGLSKSFPNDGESHVSTVVAGTLGYLDPEYYNTNWLTEKSDVYSFGVVLLEIITNLPVIDQQRETPYIAEWVGLMVTKGDIKNIIDPRLKDDYHSDSVWKFVELAMACVNDSSASRPTMSQVVIELIECLTLEYSRGGTSYSREVTMTFGTDVNPTAR</sequence>
<dbReference type="FunFam" id="3.30.200.20:FF:000394">
    <property type="entry name" value="Leucine-rich repeat receptor-like protein kinase"/>
    <property type="match status" value="1"/>
</dbReference>
<keyword evidence="6" id="KW-0808">Transferase</keyword>
<proteinExistence type="predicted"/>
<evidence type="ECO:0000256" key="20">
    <source>
        <dbReference type="SAM" id="SignalP"/>
    </source>
</evidence>
<dbReference type="OrthoDB" id="2017114at2759"/>
<dbReference type="InterPro" id="IPR008271">
    <property type="entry name" value="Ser/Thr_kinase_AS"/>
</dbReference>
<keyword evidence="13 19" id="KW-1133">Transmembrane helix</keyword>
<reference evidence="22" key="1">
    <citation type="journal article" date="2019" name="Database">
        <title>The radish genome database (RadishGD): an integrated information resource for radish genomics.</title>
        <authorList>
            <person name="Yu H.J."/>
            <person name="Baek S."/>
            <person name="Lee Y.J."/>
            <person name="Cho A."/>
            <person name="Mun J.H."/>
        </authorList>
    </citation>
    <scope>NUCLEOTIDE SEQUENCE [LARGE SCALE GENOMIC DNA]</scope>
    <source>
        <strain evidence="22">cv. WK10039</strain>
    </source>
</reference>
<feature type="domain" description="Protein kinase" evidence="21">
    <location>
        <begin position="581"/>
        <end position="851"/>
    </location>
</feature>
<evidence type="ECO:0000256" key="2">
    <source>
        <dbReference type="ARBA" id="ARBA00012513"/>
    </source>
</evidence>
<evidence type="ECO:0000256" key="4">
    <source>
        <dbReference type="ARBA" id="ARBA00022553"/>
    </source>
</evidence>
<evidence type="ECO:0000256" key="8">
    <source>
        <dbReference type="ARBA" id="ARBA00022729"/>
    </source>
</evidence>
<dbReference type="InterPro" id="IPR017441">
    <property type="entry name" value="Protein_kinase_ATP_BS"/>
</dbReference>
<evidence type="ECO:0000256" key="10">
    <source>
        <dbReference type="ARBA" id="ARBA00022741"/>
    </source>
</evidence>
<dbReference type="InterPro" id="IPR024788">
    <property type="entry name" value="Malectin-like_Carb-bd_dom"/>
</dbReference>
<evidence type="ECO:0000256" key="19">
    <source>
        <dbReference type="SAM" id="Phobius"/>
    </source>
</evidence>
<keyword evidence="5" id="KW-0433">Leucine-rich repeat</keyword>
<keyword evidence="7 19" id="KW-0812">Transmembrane</keyword>
<dbReference type="FunFam" id="1.10.510.10:FF:000146">
    <property type="entry name" value="LRR receptor-like serine/threonine-protein kinase IOS1"/>
    <property type="match status" value="1"/>
</dbReference>
<dbReference type="KEGG" id="rsz:108856445"/>
<dbReference type="SMART" id="SM00220">
    <property type="entry name" value="S_TKc"/>
    <property type="match status" value="1"/>
</dbReference>
<dbReference type="GO" id="GO:0005524">
    <property type="term" value="F:ATP binding"/>
    <property type="evidence" value="ECO:0007669"/>
    <property type="project" value="UniProtKB-UniRule"/>
</dbReference>
<dbReference type="CDD" id="cd14066">
    <property type="entry name" value="STKc_IRAK"/>
    <property type="match status" value="1"/>
</dbReference>
<evidence type="ECO:0000256" key="6">
    <source>
        <dbReference type="ARBA" id="ARBA00022679"/>
    </source>
</evidence>
<keyword evidence="9" id="KW-0677">Repeat</keyword>
<dbReference type="PANTHER" id="PTHR45631:SF48">
    <property type="entry name" value="LEUCINE-RICH REPEAT PROTEIN KINASE FAMILY PROTEIN"/>
    <property type="match status" value="1"/>
</dbReference>
<evidence type="ECO:0000256" key="1">
    <source>
        <dbReference type="ARBA" id="ARBA00004167"/>
    </source>
</evidence>
<dbReference type="Pfam" id="PF13855">
    <property type="entry name" value="LRR_8"/>
    <property type="match status" value="1"/>
</dbReference>
<evidence type="ECO:0000256" key="17">
    <source>
        <dbReference type="ARBA" id="ARBA00048679"/>
    </source>
</evidence>
<comment type="subcellular location">
    <subcellularLocation>
        <location evidence="1">Membrane</location>
        <topology evidence="1">Single-pass membrane protein</topology>
    </subcellularLocation>
</comment>
<keyword evidence="4" id="KW-0597">Phosphoprotein</keyword>
<gene>
    <name evidence="23" type="primary">LOC108856445</name>
</gene>
<dbReference type="SUPFAM" id="SSF52058">
    <property type="entry name" value="L domain-like"/>
    <property type="match status" value="1"/>
</dbReference>
<dbReference type="GO" id="GO:0004674">
    <property type="term" value="F:protein serine/threonine kinase activity"/>
    <property type="evidence" value="ECO:0007669"/>
    <property type="project" value="UniProtKB-KW"/>
</dbReference>
<dbReference type="Pfam" id="PF12819">
    <property type="entry name" value="Malectin_like"/>
    <property type="match status" value="1"/>
</dbReference>
<dbReference type="AlphaFoldDB" id="A0A6J0NPY0"/>
<dbReference type="Gene3D" id="3.30.200.20">
    <property type="entry name" value="Phosphorylase Kinase, domain 1"/>
    <property type="match status" value="1"/>
</dbReference>
<feature type="binding site" evidence="18">
    <location>
        <position position="609"/>
    </location>
    <ligand>
        <name>ATP</name>
        <dbReference type="ChEBI" id="CHEBI:30616"/>
    </ligand>
</feature>
<evidence type="ECO:0000256" key="12">
    <source>
        <dbReference type="ARBA" id="ARBA00022840"/>
    </source>
</evidence>
<keyword evidence="10 18" id="KW-0547">Nucleotide-binding</keyword>
<dbReference type="GO" id="GO:0016020">
    <property type="term" value="C:membrane"/>
    <property type="evidence" value="ECO:0007669"/>
    <property type="project" value="UniProtKB-SubCell"/>
</dbReference>
<dbReference type="Gene3D" id="3.80.10.10">
    <property type="entry name" value="Ribonuclease Inhibitor"/>
    <property type="match status" value="1"/>
</dbReference>
<keyword evidence="14 19" id="KW-0472">Membrane</keyword>
<evidence type="ECO:0000256" key="9">
    <source>
        <dbReference type="ARBA" id="ARBA00022737"/>
    </source>
</evidence>
<keyword evidence="15" id="KW-0675">Receptor</keyword>
<dbReference type="EC" id="2.7.11.1" evidence="2"/>
<evidence type="ECO:0000313" key="22">
    <source>
        <dbReference type="Proteomes" id="UP000504610"/>
    </source>
</evidence>
<dbReference type="RefSeq" id="XP_018485743.1">
    <property type="nucleotide sequence ID" value="XM_018630241.2"/>
</dbReference>
<dbReference type="InterPro" id="IPR001245">
    <property type="entry name" value="Ser-Thr/Tyr_kinase_cat_dom"/>
</dbReference>
<keyword evidence="8 20" id="KW-0732">Signal</keyword>
<feature type="transmembrane region" description="Helical" evidence="19">
    <location>
        <begin position="519"/>
        <end position="543"/>
    </location>
</feature>
<evidence type="ECO:0000256" key="7">
    <source>
        <dbReference type="ARBA" id="ARBA00022692"/>
    </source>
</evidence>
<keyword evidence="22" id="KW-1185">Reference proteome</keyword>
<evidence type="ECO:0000256" key="13">
    <source>
        <dbReference type="ARBA" id="ARBA00022989"/>
    </source>
</evidence>
<comment type="catalytic activity">
    <reaction evidence="17">
        <text>L-seryl-[protein] + ATP = O-phospho-L-seryl-[protein] + ADP + H(+)</text>
        <dbReference type="Rhea" id="RHEA:17989"/>
        <dbReference type="Rhea" id="RHEA-COMP:9863"/>
        <dbReference type="Rhea" id="RHEA-COMP:11604"/>
        <dbReference type="ChEBI" id="CHEBI:15378"/>
        <dbReference type="ChEBI" id="CHEBI:29999"/>
        <dbReference type="ChEBI" id="CHEBI:30616"/>
        <dbReference type="ChEBI" id="CHEBI:83421"/>
        <dbReference type="ChEBI" id="CHEBI:456216"/>
        <dbReference type="EC" id="2.7.11.1"/>
    </reaction>
</comment>
<organism evidence="22 23">
    <name type="scientific">Raphanus sativus</name>
    <name type="common">Radish</name>
    <name type="synonym">Raphanus raphanistrum var. sativus</name>
    <dbReference type="NCBI Taxonomy" id="3726"/>
    <lineage>
        <taxon>Eukaryota</taxon>
        <taxon>Viridiplantae</taxon>
        <taxon>Streptophyta</taxon>
        <taxon>Embryophyta</taxon>
        <taxon>Tracheophyta</taxon>
        <taxon>Spermatophyta</taxon>
        <taxon>Magnoliopsida</taxon>
        <taxon>eudicotyledons</taxon>
        <taxon>Gunneridae</taxon>
        <taxon>Pentapetalae</taxon>
        <taxon>rosids</taxon>
        <taxon>malvids</taxon>
        <taxon>Brassicales</taxon>
        <taxon>Brassicaceae</taxon>
        <taxon>Brassiceae</taxon>
        <taxon>Raphanus</taxon>
    </lineage>
</organism>
<keyword evidence="3" id="KW-0723">Serine/threonine-protein kinase</keyword>
<protein>
    <recommendedName>
        <fullName evidence="2">non-specific serine/threonine protein kinase</fullName>
        <ecNumber evidence="2">2.7.11.1</ecNumber>
    </recommendedName>
</protein>
<evidence type="ECO:0000256" key="3">
    <source>
        <dbReference type="ARBA" id="ARBA00022527"/>
    </source>
</evidence>
<accession>A0A6J0NPY0</accession>
<comment type="catalytic activity">
    <reaction evidence="16">
        <text>L-threonyl-[protein] + ATP = O-phospho-L-threonyl-[protein] + ADP + H(+)</text>
        <dbReference type="Rhea" id="RHEA:46608"/>
        <dbReference type="Rhea" id="RHEA-COMP:11060"/>
        <dbReference type="Rhea" id="RHEA-COMP:11605"/>
        <dbReference type="ChEBI" id="CHEBI:15378"/>
        <dbReference type="ChEBI" id="CHEBI:30013"/>
        <dbReference type="ChEBI" id="CHEBI:30616"/>
        <dbReference type="ChEBI" id="CHEBI:61977"/>
        <dbReference type="ChEBI" id="CHEBI:456216"/>
        <dbReference type="EC" id="2.7.11.1"/>
    </reaction>
</comment>
<dbReference type="InterPro" id="IPR032675">
    <property type="entry name" value="LRR_dom_sf"/>
</dbReference>
<evidence type="ECO:0000256" key="16">
    <source>
        <dbReference type="ARBA" id="ARBA00047899"/>
    </source>
</evidence>
<dbReference type="PROSITE" id="PS00108">
    <property type="entry name" value="PROTEIN_KINASE_ST"/>
    <property type="match status" value="1"/>
</dbReference>
<evidence type="ECO:0000313" key="23">
    <source>
        <dbReference type="RefSeq" id="XP_018485743.1"/>
    </source>
</evidence>
<name>A0A6J0NPY0_RAPSA</name>
<dbReference type="Pfam" id="PF07714">
    <property type="entry name" value="PK_Tyr_Ser-Thr"/>
    <property type="match status" value="1"/>
</dbReference>
<dbReference type="PANTHER" id="PTHR45631">
    <property type="entry name" value="OS07G0107800 PROTEIN-RELATED"/>
    <property type="match status" value="1"/>
</dbReference>
<dbReference type="PROSITE" id="PS00107">
    <property type="entry name" value="PROTEIN_KINASE_ATP"/>
    <property type="match status" value="1"/>
</dbReference>